<keyword evidence="5" id="KW-1185">Reference proteome</keyword>
<organism evidence="4 5">
    <name type="scientific">Glaciecola nitratireducens (strain JCM 12485 / KCTC 12276 / FR1064)</name>
    <dbReference type="NCBI Taxonomy" id="1085623"/>
    <lineage>
        <taxon>Bacteria</taxon>
        <taxon>Pseudomonadati</taxon>
        <taxon>Pseudomonadota</taxon>
        <taxon>Gammaproteobacteria</taxon>
        <taxon>Alteromonadales</taxon>
        <taxon>Alteromonadaceae</taxon>
        <taxon>Brumicola</taxon>
    </lineage>
</organism>
<proteinExistence type="predicted"/>
<dbReference type="Gene3D" id="1.20.120.160">
    <property type="entry name" value="HPT domain"/>
    <property type="match status" value="1"/>
</dbReference>
<keyword evidence="4" id="KW-0808">Transferase</keyword>
<dbReference type="HOGENOM" id="CLU_1458410_0_0_6"/>
<gene>
    <name evidence="4" type="ordered locus">GNIT_2280</name>
</gene>
<dbReference type="GO" id="GO:0000160">
    <property type="term" value="P:phosphorelay signal transduction system"/>
    <property type="evidence" value="ECO:0007669"/>
    <property type="project" value="UniProtKB-KW"/>
</dbReference>
<dbReference type="InterPro" id="IPR036641">
    <property type="entry name" value="HPT_dom_sf"/>
</dbReference>
<dbReference type="EMBL" id="CP003060">
    <property type="protein sequence ID" value="AEP30381.1"/>
    <property type="molecule type" value="Genomic_DNA"/>
</dbReference>
<sequence>MSTNLPILNYDFALNQLGGNEALLSKMLGKFVTEFARVPSEVSSSLENNDINSAKIKVHTVKGISGNLGLQALFDCATRFETELREGHWNQSTLLEFTQITGDSCTEIQQMDQKEAPLHENGGTTLAPETSKTELIKRLKRNEFIDDDTLFDMVSSLQLSESSSRNLISLVEDLQYPEAIAIIEESC</sequence>
<evidence type="ECO:0000313" key="4">
    <source>
        <dbReference type="EMBL" id="AEP30381.1"/>
    </source>
</evidence>
<dbReference type="STRING" id="1085623.GNIT_2280"/>
<dbReference type="AlphaFoldDB" id="G4QKS8"/>
<evidence type="ECO:0000256" key="1">
    <source>
        <dbReference type="ARBA" id="ARBA00023012"/>
    </source>
</evidence>
<accession>G4QKS8</accession>
<evidence type="ECO:0000256" key="2">
    <source>
        <dbReference type="PROSITE-ProRule" id="PRU00110"/>
    </source>
</evidence>
<dbReference type="Pfam" id="PF01627">
    <property type="entry name" value="Hpt"/>
    <property type="match status" value="1"/>
</dbReference>
<dbReference type="InterPro" id="IPR008207">
    <property type="entry name" value="Sig_transdc_His_kin_Hpt_dom"/>
</dbReference>
<dbReference type="RefSeq" id="WP_014109254.1">
    <property type="nucleotide sequence ID" value="NC_016041.1"/>
</dbReference>
<dbReference type="SUPFAM" id="SSF47226">
    <property type="entry name" value="Histidine-containing phosphotransfer domain, HPT domain"/>
    <property type="match status" value="1"/>
</dbReference>
<evidence type="ECO:0000313" key="5">
    <source>
        <dbReference type="Proteomes" id="UP000009282"/>
    </source>
</evidence>
<keyword evidence="2" id="KW-0597">Phosphoprotein</keyword>
<keyword evidence="4" id="KW-0418">Kinase</keyword>
<dbReference type="Proteomes" id="UP000009282">
    <property type="component" value="Chromosome"/>
</dbReference>
<dbReference type="GO" id="GO:0004672">
    <property type="term" value="F:protein kinase activity"/>
    <property type="evidence" value="ECO:0007669"/>
    <property type="project" value="UniProtKB-ARBA"/>
</dbReference>
<dbReference type="KEGG" id="gni:GNIT_2280"/>
<feature type="modified residue" description="Phosphohistidine" evidence="2">
    <location>
        <position position="59"/>
    </location>
</feature>
<feature type="domain" description="HPt" evidence="3">
    <location>
        <begin position="20"/>
        <end position="115"/>
    </location>
</feature>
<protein>
    <submittedName>
        <fullName evidence="4">Histidine kinase</fullName>
    </submittedName>
</protein>
<name>G4QKS8_GLANF</name>
<dbReference type="OrthoDB" id="6386737at2"/>
<dbReference type="PROSITE" id="PS50894">
    <property type="entry name" value="HPT"/>
    <property type="match status" value="1"/>
</dbReference>
<reference evidence="4 5" key="1">
    <citation type="journal article" date="2011" name="J. Bacteriol.">
        <title>Complete genome sequence of seawater bacterium Glaciecola nitratireducens FR1064T.</title>
        <authorList>
            <person name="Bian F."/>
            <person name="Qin Q.L."/>
            <person name="Xie B.B."/>
            <person name="Shu Y.L."/>
            <person name="Zhang X.Y."/>
            <person name="Yu Y."/>
            <person name="Chen B."/>
            <person name="Chen X.L."/>
            <person name="Zhou B.C."/>
            <person name="Zhang Y.Z."/>
        </authorList>
    </citation>
    <scope>NUCLEOTIDE SEQUENCE [LARGE SCALE GENOMIC DNA]</scope>
    <source>
        <strain evidence="5">JCM 12485 / KCTC 12276 / FR1064</strain>
    </source>
</reference>
<keyword evidence="1" id="KW-0902">Two-component regulatory system</keyword>
<dbReference type="eggNOG" id="COG2198">
    <property type="taxonomic scope" value="Bacteria"/>
</dbReference>
<evidence type="ECO:0000259" key="3">
    <source>
        <dbReference type="PROSITE" id="PS50894"/>
    </source>
</evidence>